<dbReference type="PANTHER" id="PTHR47959:SF1">
    <property type="entry name" value="ATP-DEPENDENT RNA HELICASE DBPA"/>
    <property type="match status" value="1"/>
</dbReference>
<evidence type="ECO:0000313" key="9">
    <source>
        <dbReference type="Proteomes" id="UP000284763"/>
    </source>
</evidence>
<keyword evidence="3 8" id="KW-0347">Helicase</keyword>
<dbReference type="InterPro" id="IPR050079">
    <property type="entry name" value="DEAD_box_RNA_helicase"/>
</dbReference>
<accession>A0A424YY67</accession>
<feature type="compositionally biased region" description="Basic and acidic residues" evidence="5">
    <location>
        <begin position="292"/>
        <end position="309"/>
    </location>
</feature>
<dbReference type="InterPro" id="IPR014001">
    <property type="entry name" value="Helicase_ATP-bd"/>
</dbReference>
<evidence type="ECO:0000313" key="8">
    <source>
        <dbReference type="EMBL" id="RQD85626.1"/>
    </source>
</evidence>
<feature type="compositionally biased region" description="Polar residues" evidence="5">
    <location>
        <begin position="323"/>
        <end position="333"/>
    </location>
</feature>
<feature type="region of interest" description="Disordered" evidence="5">
    <location>
        <begin position="292"/>
        <end position="368"/>
    </location>
</feature>
<evidence type="ECO:0000256" key="4">
    <source>
        <dbReference type="ARBA" id="ARBA00022840"/>
    </source>
</evidence>
<dbReference type="AlphaFoldDB" id="A0A424YY67"/>
<evidence type="ECO:0000256" key="3">
    <source>
        <dbReference type="ARBA" id="ARBA00022806"/>
    </source>
</evidence>
<dbReference type="Proteomes" id="UP000284763">
    <property type="component" value="Unassembled WGS sequence"/>
</dbReference>
<sequence>CQISQEFEKFGKNLSYSIETIYGGVAIGPQINRLPKADIVVCTPGRLLDHINRKTINLSKVRNLVLDEADIMVDMGFFDDIKKILNAVPKNRQISLFGATISDEINELKKKYMNKPIVEKSEAHVNSTLLKQYYYKVAQKEKFSLLVHLLKNEAADRVIVFCPTRSKVESVSKNLKMNGIKSNMIHGKIKQSRRLKVIDNFNKGRPKVLVASGVASRGLDIKGVSHVYNYGLSQDPQEYIHRIGRTARAGEAGKAITLLSPVDNKIFTRIINMYDIDVENIKCKDFSKIHFDSRENSGDTRRRNEESKNTRNSNQKSKRKLNKPSNSRVSVKVTSGRKSRVKYRTKSQDGILNETKKSQNPKKVISTI</sequence>
<dbReference type="PROSITE" id="PS51194">
    <property type="entry name" value="HELICASE_CTER"/>
    <property type="match status" value="1"/>
</dbReference>
<organism evidence="8 9">
    <name type="scientific">Methanosalsum natronophilum</name>
    <dbReference type="NCBI Taxonomy" id="768733"/>
    <lineage>
        <taxon>Archaea</taxon>
        <taxon>Methanobacteriati</taxon>
        <taxon>Methanobacteriota</taxon>
        <taxon>Stenosarchaea group</taxon>
        <taxon>Methanomicrobia</taxon>
        <taxon>Methanosarcinales</taxon>
        <taxon>Methanosarcinaceae</taxon>
        <taxon>Methanosalsum</taxon>
    </lineage>
</organism>
<feature type="non-terminal residue" evidence="8">
    <location>
        <position position="1"/>
    </location>
</feature>
<dbReference type="Gene3D" id="3.40.50.300">
    <property type="entry name" value="P-loop containing nucleotide triphosphate hydrolases"/>
    <property type="match status" value="2"/>
</dbReference>
<dbReference type="InterPro" id="IPR011545">
    <property type="entry name" value="DEAD/DEAH_box_helicase_dom"/>
</dbReference>
<dbReference type="SMART" id="SM00487">
    <property type="entry name" value="DEXDc"/>
    <property type="match status" value="1"/>
</dbReference>
<dbReference type="CDD" id="cd18787">
    <property type="entry name" value="SF2_C_DEAD"/>
    <property type="match status" value="1"/>
</dbReference>
<keyword evidence="2" id="KW-0378">Hydrolase</keyword>
<feature type="domain" description="Helicase C-terminal" evidence="7">
    <location>
        <begin position="129"/>
        <end position="289"/>
    </location>
</feature>
<dbReference type="GO" id="GO:0005524">
    <property type="term" value="F:ATP binding"/>
    <property type="evidence" value="ECO:0007669"/>
    <property type="project" value="UniProtKB-KW"/>
</dbReference>
<dbReference type="PROSITE" id="PS51192">
    <property type="entry name" value="HELICASE_ATP_BIND_1"/>
    <property type="match status" value="1"/>
</dbReference>
<comment type="caution">
    <text evidence="8">The sequence shown here is derived from an EMBL/GenBank/DDBJ whole genome shotgun (WGS) entry which is preliminary data.</text>
</comment>
<dbReference type="GO" id="GO:0003724">
    <property type="term" value="F:RNA helicase activity"/>
    <property type="evidence" value="ECO:0007669"/>
    <property type="project" value="TreeGrafter"/>
</dbReference>
<evidence type="ECO:0000259" key="7">
    <source>
        <dbReference type="PROSITE" id="PS51194"/>
    </source>
</evidence>
<dbReference type="Pfam" id="PF00271">
    <property type="entry name" value="Helicase_C"/>
    <property type="match status" value="1"/>
</dbReference>
<reference evidence="8 9" key="1">
    <citation type="submission" date="2018-08" db="EMBL/GenBank/DDBJ databases">
        <title>The metabolism and importance of syntrophic acetate oxidation coupled to methane or sulfide production in haloalkaline environments.</title>
        <authorList>
            <person name="Timmers P.H.A."/>
            <person name="Vavourakis C.D."/>
            <person name="Sorokin D.Y."/>
            <person name="Sinninghe Damste J.S."/>
            <person name="Muyzer G."/>
            <person name="Stams A.J.M."/>
            <person name="Plugge C.M."/>
        </authorList>
    </citation>
    <scope>NUCLEOTIDE SEQUENCE [LARGE SCALE GENOMIC DNA]</scope>
    <source>
        <strain evidence="8">MSAO_Arc3</strain>
    </source>
</reference>
<evidence type="ECO:0000256" key="2">
    <source>
        <dbReference type="ARBA" id="ARBA00022801"/>
    </source>
</evidence>
<gene>
    <name evidence="8" type="ORF">D5R95_04475</name>
</gene>
<dbReference type="GO" id="GO:0003676">
    <property type="term" value="F:nucleic acid binding"/>
    <property type="evidence" value="ECO:0007669"/>
    <property type="project" value="InterPro"/>
</dbReference>
<evidence type="ECO:0000259" key="6">
    <source>
        <dbReference type="PROSITE" id="PS51192"/>
    </source>
</evidence>
<evidence type="ECO:0000256" key="1">
    <source>
        <dbReference type="ARBA" id="ARBA00022741"/>
    </source>
</evidence>
<evidence type="ECO:0000256" key="5">
    <source>
        <dbReference type="SAM" id="MobiDB-lite"/>
    </source>
</evidence>
<proteinExistence type="predicted"/>
<protein>
    <submittedName>
        <fullName evidence="8">DEAD/DEAH box helicase</fullName>
    </submittedName>
</protein>
<name>A0A424YY67_9EURY</name>
<keyword evidence="4" id="KW-0067">ATP-binding</keyword>
<dbReference type="GO" id="GO:0140097">
    <property type="term" value="F:catalytic activity, acting on DNA"/>
    <property type="evidence" value="ECO:0007669"/>
    <property type="project" value="UniProtKB-ARBA"/>
</dbReference>
<dbReference type="SMART" id="SM00490">
    <property type="entry name" value="HELICc"/>
    <property type="match status" value="1"/>
</dbReference>
<dbReference type="InterPro" id="IPR027417">
    <property type="entry name" value="P-loop_NTPase"/>
</dbReference>
<dbReference type="CDD" id="cd00268">
    <property type="entry name" value="DEADc"/>
    <property type="match status" value="1"/>
</dbReference>
<dbReference type="InterPro" id="IPR044742">
    <property type="entry name" value="DEAD/DEAH_RhlB"/>
</dbReference>
<dbReference type="Pfam" id="PF00270">
    <property type="entry name" value="DEAD"/>
    <property type="match status" value="1"/>
</dbReference>
<dbReference type="InterPro" id="IPR001650">
    <property type="entry name" value="Helicase_C-like"/>
</dbReference>
<dbReference type="PANTHER" id="PTHR47959">
    <property type="entry name" value="ATP-DEPENDENT RNA HELICASE RHLE-RELATED"/>
    <property type="match status" value="1"/>
</dbReference>
<keyword evidence="1" id="KW-0547">Nucleotide-binding</keyword>
<dbReference type="SUPFAM" id="SSF52540">
    <property type="entry name" value="P-loop containing nucleoside triphosphate hydrolases"/>
    <property type="match status" value="1"/>
</dbReference>
<dbReference type="GO" id="GO:0005829">
    <property type="term" value="C:cytosol"/>
    <property type="evidence" value="ECO:0007669"/>
    <property type="project" value="TreeGrafter"/>
</dbReference>
<feature type="compositionally biased region" description="Basic residues" evidence="5">
    <location>
        <begin position="335"/>
        <end position="345"/>
    </location>
</feature>
<dbReference type="GO" id="GO:0016787">
    <property type="term" value="F:hydrolase activity"/>
    <property type="evidence" value="ECO:0007669"/>
    <property type="project" value="UniProtKB-KW"/>
</dbReference>
<feature type="domain" description="Helicase ATP-binding" evidence="6">
    <location>
        <begin position="1"/>
        <end position="119"/>
    </location>
</feature>
<dbReference type="EMBL" id="QZAB01000290">
    <property type="protein sequence ID" value="RQD85626.1"/>
    <property type="molecule type" value="Genomic_DNA"/>
</dbReference>